<evidence type="ECO:0000313" key="3">
    <source>
        <dbReference type="EMBL" id="MFG1702611.1"/>
    </source>
</evidence>
<dbReference type="Proteomes" id="UP001603978">
    <property type="component" value="Unassembled WGS sequence"/>
</dbReference>
<proteinExistence type="predicted"/>
<evidence type="ECO:0000256" key="1">
    <source>
        <dbReference type="SAM" id="MobiDB-lite"/>
    </source>
</evidence>
<comment type="caution">
    <text evidence="3">The sequence shown here is derived from an EMBL/GenBank/DDBJ whole genome shotgun (WGS) entry which is preliminary data.</text>
</comment>
<feature type="chain" id="PRO_5047070632" evidence="2">
    <location>
        <begin position="25"/>
        <end position="637"/>
    </location>
</feature>
<keyword evidence="4" id="KW-1185">Reference proteome</keyword>
<name>A0ABW7A7V8_9ACTN</name>
<evidence type="ECO:0000256" key="2">
    <source>
        <dbReference type="SAM" id="SignalP"/>
    </source>
</evidence>
<feature type="region of interest" description="Disordered" evidence="1">
    <location>
        <begin position="25"/>
        <end position="63"/>
    </location>
</feature>
<feature type="signal peptide" evidence="2">
    <location>
        <begin position="1"/>
        <end position="24"/>
    </location>
</feature>
<dbReference type="InterPro" id="IPR013211">
    <property type="entry name" value="LVIVD"/>
</dbReference>
<reference evidence="3 4" key="1">
    <citation type="submission" date="2024-10" db="EMBL/GenBank/DDBJ databases">
        <authorList>
            <person name="Topkara A.R."/>
            <person name="Saygin H."/>
        </authorList>
    </citation>
    <scope>NUCLEOTIDE SEQUENCE [LARGE SCALE GENOMIC DNA]</scope>
    <source>
        <strain evidence="3 4">M3C6</strain>
    </source>
</reference>
<evidence type="ECO:0000313" key="4">
    <source>
        <dbReference type="Proteomes" id="UP001603978"/>
    </source>
</evidence>
<dbReference type="Pfam" id="PF08309">
    <property type="entry name" value="LVIVD"/>
    <property type="match status" value="1"/>
</dbReference>
<feature type="compositionally biased region" description="Polar residues" evidence="1">
    <location>
        <begin position="32"/>
        <end position="42"/>
    </location>
</feature>
<accession>A0ABW7A7V8</accession>
<protein>
    <submittedName>
        <fullName evidence="3">LVIVD repeat-containing protein</fullName>
    </submittedName>
</protein>
<dbReference type="EMBL" id="JBICRM010000003">
    <property type="protein sequence ID" value="MFG1702611.1"/>
    <property type="molecule type" value="Genomic_DNA"/>
</dbReference>
<dbReference type="Gene3D" id="3.50.30.30">
    <property type="match status" value="1"/>
</dbReference>
<feature type="compositionally biased region" description="Basic and acidic residues" evidence="1">
    <location>
        <begin position="43"/>
        <end position="55"/>
    </location>
</feature>
<gene>
    <name evidence="3" type="ORF">ACFLIM_05405</name>
</gene>
<keyword evidence="2" id="KW-0732">Signal</keyword>
<sequence>MRRGLLALPAAAILALAMSGIGNADPVPPTPSAKSAQQQQFSDPEKAGDHQHGGTDGHIPGTQKNVQLVGKLDVSGAVGTDRPGHIADLAVSGNFAYLAARRLNTDPCGTGGFYTVDISDPKHPKELSFTAFPAGSYPGEGMQVIKLKTATFKGDVLVTNNEICADTPEAVGGMSIYNVTNPKHIVPLAIGKGDFNDGTQTVANNEHSVFAWQAGARAFAMMSDDDEQSIGDVDIMEITDPANPVLIAETSIADWPNAEVGGNGQTVFNHDFQIKKIRGHWLGLLSYWDAGWVILNLDDPANPVYVTDSRYPDPEKLLGFTPPEGNGHQAEWTNDNRFIVGTDEDFSPSRTSFQITSGANAGTYAAGEFDWTVPISGLPSKTFEGGKTVWGGTGCEEDVDGNGTSDRAEVPTKASTGADVVVFTRGTCFFSVKVESGQLAGYDKVIVIQSHVASGAGRFADAFLCGSQGHPFTVTASAVCVGHRAGHLLFGDPPEYTSAPEGSDMPALGTIGAGVKASTTFDGWGTVHLLDAGSLKEIDNYAIKEGTDPTFATGFGDLTVHEVATDPERTDLAYLSYYAGGLRVIKVGPRGIQEVGRYVDAGGNNFWGVEAAELNGKTYIFGSDRDSGLWIFRYTGS</sequence>
<organism evidence="3 4">
    <name type="scientific">Nonomuraea marmarensis</name>
    <dbReference type="NCBI Taxonomy" id="3351344"/>
    <lineage>
        <taxon>Bacteria</taxon>
        <taxon>Bacillati</taxon>
        <taxon>Actinomycetota</taxon>
        <taxon>Actinomycetes</taxon>
        <taxon>Streptosporangiales</taxon>
        <taxon>Streptosporangiaceae</taxon>
        <taxon>Nonomuraea</taxon>
    </lineage>
</organism>
<dbReference type="RefSeq" id="WP_393162533.1">
    <property type="nucleotide sequence ID" value="NZ_JBICRM010000003.1"/>
</dbReference>